<dbReference type="Gene3D" id="1.20.1070.10">
    <property type="entry name" value="Rhodopsin 7-helix transmembrane proteins"/>
    <property type="match status" value="1"/>
</dbReference>
<dbReference type="SUPFAM" id="SSF81321">
    <property type="entry name" value="Family A G protein-coupled receptor-like"/>
    <property type="match status" value="1"/>
</dbReference>
<name>A0AA39M9V1_9BILA</name>
<keyword evidence="1" id="KW-1133">Transmembrane helix</keyword>
<keyword evidence="1" id="KW-0472">Membrane</keyword>
<proteinExistence type="predicted"/>
<feature type="transmembrane region" description="Helical" evidence="1">
    <location>
        <begin position="237"/>
        <end position="256"/>
    </location>
</feature>
<dbReference type="Proteomes" id="UP001175271">
    <property type="component" value="Unassembled WGS sequence"/>
</dbReference>
<feature type="transmembrane region" description="Helical" evidence="1">
    <location>
        <begin position="116"/>
        <end position="137"/>
    </location>
</feature>
<feature type="transmembrane region" description="Helical" evidence="1">
    <location>
        <begin position="43"/>
        <end position="63"/>
    </location>
</feature>
<sequence>MVSMEIIQAVIHLLVTSIGLPMYLRIIYILLKKSYRSNECYRIMIHIGIAQCLYSPGTVFYSLSNLLGYDLWNLSYITIKLCSSVVRMEAVMSLVLAMNRLKVMCDLRYPSVIHRVIVVFAWIVGILNFAFLFSPWYDYFIAQGHFLAQYDRSKSLTPLFTTLGVILIIGSSVLTLIVYAAIVIYMIKAQSGFRRQAQSGKEKKILIYAFVKFLFDALLTTGMYLPLPKAQVVDAVVGEGYVMNNLLIPPILYLLFNRDVRNDFMRSTASSVAPISYT</sequence>
<keyword evidence="3" id="KW-1185">Reference proteome</keyword>
<feature type="transmembrane region" description="Helical" evidence="1">
    <location>
        <begin position="75"/>
        <end position="96"/>
    </location>
</feature>
<keyword evidence="1" id="KW-0812">Transmembrane</keyword>
<evidence type="ECO:0000313" key="3">
    <source>
        <dbReference type="Proteomes" id="UP001175271"/>
    </source>
</evidence>
<protein>
    <submittedName>
        <fullName evidence="2">Uncharacterized protein</fullName>
    </submittedName>
</protein>
<evidence type="ECO:0000256" key="1">
    <source>
        <dbReference type="SAM" id="Phobius"/>
    </source>
</evidence>
<feature type="transmembrane region" description="Helical" evidence="1">
    <location>
        <begin position="205"/>
        <end position="225"/>
    </location>
</feature>
<gene>
    <name evidence="2" type="ORF">QR680_009981</name>
</gene>
<dbReference type="EMBL" id="JAUCMV010000001">
    <property type="protein sequence ID" value="KAK0426946.1"/>
    <property type="molecule type" value="Genomic_DNA"/>
</dbReference>
<evidence type="ECO:0000313" key="2">
    <source>
        <dbReference type="EMBL" id="KAK0426946.1"/>
    </source>
</evidence>
<accession>A0AA39M9V1</accession>
<feature type="transmembrane region" description="Helical" evidence="1">
    <location>
        <begin position="6"/>
        <end position="31"/>
    </location>
</feature>
<organism evidence="2 3">
    <name type="scientific">Steinernema hermaphroditum</name>
    <dbReference type="NCBI Taxonomy" id="289476"/>
    <lineage>
        <taxon>Eukaryota</taxon>
        <taxon>Metazoa</taxon>
        <taxon>Ecdysozoa</taxon>
        <taxon>Nematoda</taxon>
        <taxon>Chromadorea</taxon>
        <taxon>Rhabditida</taxon>
        <taxon>Tylenchina</taxon>
        <taxon>Panagrolaimomorpha</taxon>
        <taxon>Strongyloidoidea</taxon>
        <taxon>Steinernematidae</taxon>
        <taxon>Steinernema</taxon>
    </lineage>
</organism>
<dbReference type="AlphaFoldDB" id="A0AA39M9V1"/>
<reference evidence="2" key="1">
    <citation type="submission" date="2023-06" db="EMBL/GenBank/DDBJ databases">
        <title>Genomic analysis of the entomopathogenic nematode Steinernema hermaphroditum.</title>
        <authorList>
            <person name="Schwarz E.M."/>
            <person name="Heppert J.K."/>
            <person name="Baniya A."/>
            <person name="Schwartz H.T."/>
            <person name="Tan C.-H."/>
            <person name="Antoshechkin I."/>
            <person name="Sternberg P.W."/>
            <person name="Goodrich-Blair H."/>
            <person name="Dillman A.R."/>
        </authorList>
    </citation>
    <scope>NUCLEOTIDE SEQUENCE</scope>
    <source>
        <strain evidence="2">PS9179</strain>
        <tissue evidence="2">Whole animal</tissue>
    </source>
</reference>
<feature type="transmembrane region" description="Helical" evidence="1">
    <location>
        <begin position="157"/>
        <end position="185"/>
    </location>
</feature>
<comment type="caution">
    <text evidence="2">The sequence shown here is derived from an EMBL/GenBank/DDBJ whole genome shotgun (WGS) entry which is preliminary data.</text>
</comment>